<keyword evidence="13" id="KW-1185">Reference proteome</keyword>
<dbReference type="CDD" id="cd01557">
    <property type="entry name" value="BCAT_beta_family"/>
    <property type="match status" value="1"/>
</dbReference>
<dbReference type="Gene3D" id="3.20.10.10">
    <property type="entry name" value="D-amino Acid Aminotransferase, subunit A, domain 2"/>
    <property type="match status" value="1"/>
</dbReference>
<evidence type="ECO:0000256" key="1">
    <source>
        <dbReference type="ARBA" id="ARBA00001933"/>
    </source>
</evidence>
<accession>A0A7M5WU35</accession>
<dbReference type="NCBIfam" id="NF009897">
    <property type="entry name" value="PRK13357.1"/>
    <property type="match status" value="1"/>
</dbReference>
<keyword evidence="7 11" id="KW-0100">Branched-chain amino acid biosynthesis</keyword>
<comment type="catalytic activity">
    <reaction evidence="11">
        <text>L-leucine + 2-oxoglutarate = 4-methyl-2-oxopentanoate + L-glutamate</text>
        <dbReference type="Rhea" id="RHEA:18321"/>
        <dbReference type="ChEBI" id="CHEBI:16810"/>
        <dbReference type="ChEBI" id="CHEBI:17865"/>
        <dbReference type="ChEBI" id="CHEBI:29985"/>
        <dbReference type="ChEBI" id="CHEBI:57427"/>
        <dbReference type="EC" id="2.6.1.42"/>
    </reaction>
</comment>
<evidence type="ECO:0000256" key="7">
    <source>
        <dbReference type="ARBA" id="ARBA00023304"/>
    </source>
</evidence>
<keyword evidence="3 11" id="KW-0032">Aminotransferase</keyword>
<dbReference type="InterPro" id="IPR005786">
    <property type="entry name" value="B_amino_transII"/>
</dbReference>
<dbReference type="InterPro" id="IPR043131">
    <property type="entry name" value="BCAT-like_N"/>
</dbReference>
<sequence>MLRLQAYRNFSKQIRRFVQPAASYEEFNDIKSENLEIHHTKYPKEKPDPENLPFAKIMSDHMLVIEWFKGYGWSSPIIKTHEPLMLHPGAGALQYGSQIYEGMKAYHGVDGQIRMFRPECNMDRFWKSAHRMALPTFNQKELLQCIHALVNLERDWVPRQEGKSLYIRPTLIGLDPASDINDIKRALLFVITSPSGPYFPGGKMRPVSLLANPQHVRSWYGGIGEVKAGGNYGPTLYLQREAMSKDCDQVLWLYEDQVTEAGGMNIFVHWINDNGDEELLTAPLNSLILPGITRQSCIEIAKEWGNVLVTEKEFTIQEVVKASHQNRIKHIFACGTAAVICPVNRLVYEPLDGSKEELTIPYDMTDDSLMMKLYNELFSIQFGKKPHPWVYNVN</sequence>
<dbReference type="GeneID" id="136801009"/>
<dbReference type="Proteomes" id="UP000594262">
    <property type="component" value="Unplaced"/>
</dbReference>
<keyword evidence="6 10" id="KW-0663">Pyridoxal phosphate</keyword>
<dbReference type="InterPro" id="IPR043132">
    <property type="entry name" value="BCAT-like_C"/>
</dbReference>
<dbReference type="GO" id="GO:0004084">
    <property type="term" value="F:branched-chain-amino-acid transaminase activity"/>
    <property type="evidence" value="ECO:0007669"/>
    <property type="project" value="UniProtKB-EC"/>
</dbReference>
<comment type="catalytic activity">
    <reaction evidence="11">
        <text>L-isoleucine + 2-oxoglutarate = (S)-3-methyl-2-oxopentanoate + L-glutamate</text>
        <dbReference type="Rhea" id="RHEA:24801"/>
        <dbReference type="ChEBI" id="CHEBI:16810"/>
        <dbReference type="ChEBI" id="CHEBI:29985"/>
        <dbReference type="ChEBI" id="CHEBI:35146"/>
        <dbReference type="ChEBI" id="CHEBI:58045"/>
        <dbReference type="EC" id="2.6.1.42"/>
    </reaction>
</comment>
<evidence type="ECO:0000256" key="8">
    <source>
        <dbReference type="PIRSR" id="PIRSR006468-1"/>
    </source>
</evidence>
<dbReference type="EnsemblMetazoa" id="CLYHEMT013133.1">
    <property type="protein sequence ID" value="CLYHEMP013133.1"/>
    <property type="gene ID" value="CLYHEMG013133"/>
</dbReference>
<dbReference type="NCBIfam" id="TIGR01123">
    <property type="entry name" value="ilvE_II"/>
    <property type="match status" value="1"/>
</dbReference>
<comment type="catalytic activity">
    <reaction evidence="11">
        <text>L-valine + 2-oxoglutarate = 3-methyl-2-oxobutanoate + L-glutamate</text>
        <dbReference type="Rhea" id="RHEA:24813"/>
        <dbReference type="ChEBI" id="CHEBI:11851"/>
        <dbReference type="ChEBI" id="CHEBI:16810"/>
        <dbReference type="ChEBI" id="CHEBI:29985"/>
        <dbReference type="ChEBI" id="CHEBI:57762"/>
        <dbReference type="EC" id="2.6.1.42"/>
    </reaction>
</comment>
<evidence type="ECO:0000256" key="10">
    <source>
        <dbReference type="RuleBase" id="RU004516"/>
    </source>
</evidence>
<dbReference type="OrthoDB" id="1732691at2759"/>
<keyword evidence="4 11" id="KW-0028">Amino-acid biosynthesis</keyword>
<reference evidence="12" key="1">
    <citation type="submission" date="2021-01" db="UniProtKB">
        <authorList>
            <consortium name="EnsemblMetazoa"/>
        </authorList>
    </citation>
    <scope>IDENTIFICATION</scope>
</reference>
<dbReference type="PANTHER" id="PTHR11825:SF44">
    <property type="entry name" value="BRANCHED-CHAIN-AMINO-ACID AMINOTRANSFERASE"/>
    <property type="match status" value="1"/>
</dbReference>
<evidence type="ECO:0000256" key="3">
    <source>
        <dbReference type="ARBA" id="ARBA00022576"/>
    </source>
</evidence>
<dbReference type="SUPFAM" id="SSF56752">
    <property type="entry name" value="D-aminoacid aminotransferase-like PLP-dependent enzymes"/>
    <property type="match status" value="1"/>
</dbReference>
<keyword evidence="5 11" id="KW-0808">Transferase</keyword>
<dbReference type="RefSeq" id="XP_066913732.1">
    <property type="nucleotide sequence ID" value="XM_067057631.1"/>
</dbReference>
<dbReference type="InterPro" id="IPR033939">
    <property type="entry name" value="BCAT_family"/>
</dbReference>
<evidence type="ECO:0000256" key="11">
    <source>
        <dbReference type="RuleBase" id="RU004517"/>
    </source>
</evidence>
<dbReference type="PANTHER" id="PTHR11825">
    <property type="entry name" value="SUBGROUP IIII AMINOTRANSFERASE"/>
    <property type="match status" value="1"/>
</dbReference>
<dbReference type="PIRSF" id="PIRSF006468">
    <property type="entry name" value="BCAT1"/>
    <property type="match status" value="1"/>
</dbReference>
<evidence type="ECO:0000256" key="6">
    <source>
        <dbReference type="ARBA" id="ARBA00022898"/>
    </source>
</evidence>
<dbReference type="InterPro" id="IPR018300">
    <property type="entry name" value="Aminotrans_IV_CS"/>
</dbReference>
<name>A0A7M5WU35_9CNID</name>
<evidence type="ECO:0000256" key="5">
    <source>
        <dbReference type="ARBA" id="ARBA00022679"/>
    </source>
</evidence>
<dbReference type="InterPro" id="IPR001544">
    <property type="entry name" value="Aminotrans_IV"/>
</dbReference>
<dbReference type="GO" id="GO:0009099">
    <property type="term" value="P:L-valine biosynthetic process"/>
    <property type="evidence" value="ECO:0007669"/>
    <property type="project" value="TreeGrafter"/>
</dbReference>
<evidence type="ECO:0000256" key="2">
    <source>
        <dbReference type="ARBA" id="ARBA00009320"/>
    </source>
</evidence>
<proteinExistence type="inferred from homology"/>
<dbReference type="FunFam" id="3.30.470.10:FF:000002">
    <property type="entry name" value="Branched-chain-amino-acid aminotransferase"/>
    <property type="match status" value="1"/>
</dbReference>
<dbReference type="Gene3D" id="3.30.470.10">
    <property type="match status" value="1"/>
</dbReference>
<dbReference type="EC" id="2.6.1.42" evidence="11"/>
<evidence type="ECO:0000256" key="9">
    <source>
        <dbReference type="RuleBase" id="RU004106"/>
    </source>
</evidence>
<evidence type="ECO:0000313" key="12">
    <source>
        <dbReference type="EnsemblMetazoa" id="CLYHEMP013133.1"/>
    </source>
</evidence>
<organism evidence="12 13">
    <name type="scientific">Clytia hemisphaerica</name>
    <dbReference type="NCBI Taxonomy" id="252671"/>
    <lineage>
        <taxon>Eukaryota</taxon>
        <taxon>Metazoa</taxon>
        <taxon>Cnidaria</taxon>
        <taxon>Hydrozoa</taxon>
        <taxon>Hydroidolina</taxon>
        <taxon>Leptothecata</taxon>
        <taxon>Obeliida</taxon>
        <taxon>Clytiidae</taxon>
        <taxon>Clytia</taxon>
    </lineage>
</organism>
<dbReference type="AlphaFoldDB" id="A0A7M5WU35"/>
<dbReference type="GO" id="GO:0009098">
    <property type="term" value="P:L-leucine biosynthetic process"/>
    <property type="evidence" value="ECO:0007669"/>
    <property type="project" value="TreeGrafter"/>
</dbReference>
<protein>
    <recommendedName>
        <fullName evidence="11">Branched-chain-amino-acid aminotransferase</fullName>
        <ecNumber evidence="11">2.6.1.42</ecNumber>
    </recommendedName>
</protein>
<dbReference type="PROSITE" id="PS00770">
    <property type="entry name" value="AA_TRANSFER_CLASS_4"/>
    <property type="match status" value="1"/>
</dbReference>
<comment type="similarity">
    <text evidence="2 9">Belongs to the class-IV pyridoxal-phosphate-dependent aminotransferase family.</text>
</comment>
<comment type="cofactor">
    <cofactor evidence="1 10">
        <name>pyridoxal 5'-phosphate</name>
        <dbReference type="ChEBI" id="CHEBI:597326"/>
    </cofactor>
</comment>
<evidence type="ECO:0000256" key="4">
    <source>
        <dbReference type="ARBA" id="ARBA00022605"/>
    </source>
</evidence>
<dbReference type="GO" id="GO:0005739">
    <property type="term" value="C:mitochondrion"/>
    <property type="evidence" value="ECO:0007669"/>
    <property type="project" value="TreeGrafter"/>
</dbReference>
<evidence type="ECO:0000313" key="13">
    <source>
        <dbReference type="Proteomes" id="UP000594262"/>
    </source>
</evidence>
<feature type="modified residue" description="N6-(pyridoxal phosphate)lysine" evidence="8">
    <location>
        <position position="227"/>
    </location>
</feature>
<dbReference type="Pfam" id="PF01063">
    <property type="entry name" value="Aminotran_4"/>
    <property type="match status" value="1"/>
</dbReference>
<dbReference type="InterPro" id="IPR036038">
    <property type="entry name" value="Aminotransferase-like"/>
</dbReference>